<evidence type="ECO:0000313" key="3">
    <source>
        <dbReference type="Proteomes" id="UP000252189"/>
    </source>
</evidence>
<gene>
    <name evidence="2" type="ORF">DU504_15550</name>
</gene>
<evidence type="ECO:0000259" key="1">
    <source>
        <dbReference type="Pfam" id="PF24035"/>
    </source>
</evidence>
<proteinExistence type="predicted"/>
<comment type="caution">
    <text evidence="2">The sequence shown here is derived from an EMBL/GenBank/DDBJ whole genome shotgun (WGS) entry which is preliminary data.</text>
</comment>
<feature type="domain" description="DUF7344" evidence="1">
    <location>
        <begin position="1"/>
        <end position="74"/>
    </location>
</feature>
<dbReference type="AlphaFoldDB" id="A0A368N216"/>
<dbReference type="EMBL" id="QPHM01000003">
    <property type="protein sequence ID" value="RCU44210.1"/>
    <property type="molecule type" value="Genomic_DNA"/>
</dbReference>
<protein>
    <recommendedName>
        <fullName evidence="1">DUF7344 domain-containing protein</fullName>
    </recommendedName>
</protein>
<organism evidence="2 3">
    <name type="scientific">Haloplanus salinus</name>
    <dbReference type="NCBI Taxonomy" id="1126245"/>
    <lineage>
        <taxon>Archaea</taxon>
        <taxon>Methanobacteriati</taxon>
        <taxon>Methanobacteriota</taxon>
        <taxon>Stenosarchaea group</taxon>
        <taxon>Halobacteria</taxon>
        <taxon>Halobacteriales</taxon>
        <taxon>Haloferacaceae</taxon>
        <taxon>Haloplanus</taxon>
    </lineage>
</organism>
<dbReference type="InterPro" id="IPR055768">
    <property type="entry name" value="DUF7344"/>
</dbReference>
<dbReference type="Proteomes" id="UP000252189">
    <property type="component" value="Unassembled WGS sequence"/>
</dbReference>
<name>A0A368N216_9EURY</name>
<dbReference type="Pfam" id="PF24035">
    <property type="entry name" value="DUF7344"/>
    <property type="match status" value="1"/>
</dbReference>
<dbReference type="OrthoDB" id="247722at2157"/>
<evidence type="ECO:0000313" key="2">
    <source>
        <dbReference type="EMBL" id="RCU44210.1"/>
    </source>
</evidence>
<keyword evidence="3" id="KW-1185">Reference proteome</keyword>
<sequence>MLADKRRRVLLAELEEHTDPVSLDALTSAIVARERDDGGQSRSDRVRISLHHVHFPLLDELGIVDYDHENNVIEPQRAAIDGLTD</sequence>
<dbReference type="RefSeq" id="WP_114450384.1">
    <property type="nucleotide sequence ID" value="NZ_QPHM01000003.1"/>
</dbReference>
<reference evidence="2 3" key="1">
    <citation type="submission" date="2018-07" db="EMBL/GenBank/DDBJ databases">
        <title>Genome sequences of Haloplanus salinus JCM 18368T.</title>
        <authorList>
            <person name="Kim Y.B."/>
            <person name="Roh S.W."/>
        </authorList>
    </citation>
    <scope>NUCLEOTIDE SEQUENCE [LARGE SCALE GENOMIC DNA]</scope>
    <source>
        <strain evidence="2 3">JCM 18368</strain>
    </source>
</reference>
<accession>A0A368N216</accession>